<evidence type="ECO:0000313" key="3">
    <source>
        <dbReference type="Proteomes" id="UP000265520"/>
    </source>
</evidence>
<dbReference type="Proteomes" id="UP000265520">
    <property type="component" value="Unassembled WGS sequence"/>
</dbReference>
<dbReference type="EMBL" id="LXQA011170520">
    <property type="protein sequence ID" value="MCI87609.1"/>
    <property type="molecule type" value="Genomic_DNA"/>
</dbReference>
<dbReference type="AlphaFoldDB" id="A0A392VJR2"/>
<evidence type="ECO:0000313" key="2">
    <source>
        <dbReference type="EMBL" id="MCI87609.1"/>
    </source>
</evidence>
<organism evidence="2 3">
    <name type="scientific">Trifolium medium</name>
    <dbReference type="NCBI Taxonomy" id="97028"/>
    <lineage>
        <taxon>Eukaryota</taxon>
        <taxon>Viridiplantae</taxon>
        <taxon>Streptophyta</taxon>
        <taxon>Embryophyta</taxon>
        <taxon>Tracheophyta</taxon>
        <taxon>Spermatophyta</taxon>
        <taxon>Magnoliopsida</taxon>
        <taxon>eudicotyledons</taxon>
        <taxon>Gunneridae</taxon>
        <taxon>Pentapetalae</taxon>
        <taxon>rosids</taxon>
        <taxon>fabids</taxon>
        <taxon>Fabales</taxon>
        <taxon>Fabaceae</taxon>
        <taxon>Papilionoideae</taxon>
        <taxon>50 kb inversion clade</taxon>
        <taxon>NPAAA clade</taxon>
        <taxon>Hologalegina</taxon>
        <taxon>IRL clade</taxon>
        <taxon>Trifolieae</taxon>
        <taxon>Trifolium</taxon>
    </lineage>
</organism>
<keyword evidence="1" id="KW-1133">Transmembrane helix</keyword>
<feature type="transmembrane region" description="Helical" evidence="1">
    <location>
        <begin position="20"/>
        <end position="38"/>
    </location>
</feature>
<keyword evidence="1" id="KW-0812">Transmembrane</keyword>
<protein>
    <submittedName>
        <fullName evidence="2">Calcium-transporting ATPase plasma membrane-type-like</fullName>
    </submittedName>
</protein>
<reference evidence="2 3" key="1">
    <citation type="journal article" date="2018" name="Front. Plant Sci.">
        <title>Red Clover (Trifolium pratense) and Zigzag Clover (T. medium) - A Picture of Genomic Similarities and Differences.</title>
        <authorList>
            <person name="Dluhosova J."/>
            <person name="Istvanek J."/>
            <person name="Nedelnik J."/>
            <person name="Repkova J."/>
        </authorList>
    </citation>
    <scope>NUCLEOTIDE SEQUENCE [LARGE SCALE GENOMIC DNA]</scope>
    <source>
        <strain evidence="3">cv. 10/8</strain>
        <tissue evidence="2">Leaf</tissue>
    </source>
</reference>
<name>A0A392VJR2_9FABA</name>
<comment type="caution">
    <text evidence="2">The sequence shown here is derived from an EMBL/GenBank/DDBJ whole genome shotgun (WGS) entry which is preliminary data.</text>
</comment>
<feature type="non-terminal residue" evidence="2">
    <location>
        <position position="39"/>
    </location>
</feature>
<sequence length="39" mass="4004">MVCALVSIGIGLPTEGWPKGVYDGLGILLSIFLVVTVTA</sequence>
<accession>A0A392VJR2</accession>
<proteinExistence type="predicted"/>
<evidence type="ECO:0000256" key="1">
    <source>
        <dbReference type="SAM" id="Phobius"/>
    </source>
</evidence>
<keyword evidence="1" id="KW-0472">Membrane</keyword>
<keyword evidence="3" id="KW-1185">Reference proteome</keyword>